<evidence type="ECO:0000256" key="1">
    <source>
        <dbReference type="ARBA" id="ARBA00023015"/>
    </source>
</evidence>
<dbReference type="InterPro" id="IPR018060">
    <property type="entry name" value="HTH_AraC"/>
</dbReference>
<name>A0ABY4GCF0_9BACT</name>
<sequence length="297" mass="33430">MEVQQLPTFNFNAYPQTTEPAIRELPTEALEQLVVYRREERFATCRQHIELHRRSFYKLSLFGEGGGTFTLNDELITVAPQSILLVKPNTALSWRLHEGSQTGLYGFFSPDFYNAGLLPAYQIEAMLAGGAPYVYHACTPTEYATLQLSGEQLFAQQQHLEKARLYLRLLLTDIRDWQTPTATAPAFSVVQQFLQLIEARLAAHESALALDAYAEVLCVDAKYLSALCRKATGRSAARLLKEKVTTEAKVLLTGTQLPISDIAYQLAFYDVAHFSRWFKQVAGQTPSAYRAQFTGYK</sequence>
<dbReference type="SMART" id="SM00342">
    <property type="entry name" value="HTH_ARAC"/>
    <property type="match status" value="1"/>
</dbReference>
<dbReference type="EMBL" id="CP095061">
    <property type="protein sequence ID" value="UOQ68416.1"/>
    <property type="molecule type" value="Genomic_DNA"/>
</dbReference>
<keyword evidence="2" id="KW-0238">DNA-binding</keyword>
<organism evidence="5 6">
    <name type="scientific">Hymenobacter volaticus</name>
    <dbReference type="NCBI Taxonomy" id="2932254"/>
    <lineage>
        <taxon>Bacteria</taxon>
        <taxon>Pseudomonadati</taxon>
        <taxon>Bacteroidota</taxon>
        <taxon>Cytophagia</taxon>
        <taxon>Cytophagales</taxon>
        <taxon>Hymenobacteraceae</taxon>
        <taxon>Hymenobacter</taxon>
    </lineage>
</organism>
<dbReference type="Gene3D" id="1.10.10.60">
    <property type="entry name" value="Homeodomain-like"/>
    <property type="match status" value="1"/>
</dbReference>
<dbReference type="RefSeq" id="WP_245125531.1">
    <property type="nucleotide sequence ID" value="NZ_CP095061.1"/>
</dbReference>
<reference evidence="5" key="1">
    <citation type="submission" date="2022-04" db="EMBL/GenBank/DDBJ databases">
        <title>Hymenobacter sp. isolated from the air.</title>
        <authorList>
            <person name="Won M."/>
            <person name="Lee C.-M."/>
            <person name="Woen H.-Y."/>
            <person name="Kwon S.-W."/>
        </authorList>
    </citation>
    <scope>NUCLEOTIDE SEQUENCE</scope>
    <source>
        <strain evidence="5">5420S-77</strain>
    </source>
</reference>
<protein>
    <submittedName>
        <fullName evidence="5">AraC family transcriptional regulator</fullName>
    </submittedName>
</protein>
<dbReference type="PANTHER" id="PTHR43280">
    <property type="entry name" value="ARAC-FAMILY TRANSCRIPTIONAL REGULATOR"/>
    <property type="match status" value="1"/>
</dbReference>
<gene>
    <name evidence="5" type="ORF">MUN86_11545</name>
</gene>
<dbReference type="Pfam" id="PF12833">
    <property type="entry name" value="HTH_18"/>
    <property type="match status" value="1"/>
</dbReference>
<evidence type="ECO:0000313" key="6">
    <source>
        <dbReference type="Proteomes" id="UP000830401"/>
    </source>
</evidence>
<dbReference type="PRINTS" id="PR00032">
    <property type="entry name" value="HTHARAC"/>
</dbReference>
<evidence type="ECO:0000256" key="2">
    <source>
        <dbReference type="ARBA" id="ARBA00023125"/>
    </source>
</evidence>
<keyword evidence="1" id="KW-0805">Transcription regulation</keyword>
<keyword evidence="3" id="KW-0804">Transcription</keyword>
<proteinExistence type="predicted"/>
<keyword evidence="6" id="KW-1185">Reference proteome</keyword>
<dbReference type="InterPro" id="IPR009057">
    <property type="entry name" value="Homeodomain-like_sf"/>
</dbReference>
<dbReference type="PROSITE" id="PS01124">
    <property type="entry name" value="HTH_ARAC_FAMILY_2"/>
    <property type="match status" value="1"/>
</dbReference>
<accession>A0ABY4GCF0</accession>
<dbReference type="SUPFAM" id="SSF46689">
    <property type="entry name" value="Homeodomain-like"/>
    <property type="match status" value="1"/>
</dbReference>
<feature type="domain" description="HTH araC/xylS-type" evidence="4">
    <location>
        <begin position="191"/>
        <end position="292"/>
    </location>
</feature>
<evidence type="ECO:0000313" key="5">
    <source>
        <dbReference type="EMBL" id="UOQ68416.1"/>
    </source>
</evidence>
<evidence type="ECO:0000256" key="3">
    <source>
        <dbReference type="ARBA" id="ARBA00023163"/>
    </source>
</evidence>
<dbReference type="InterPro" id="IPR020449">
    <property type="entry name" value="Tscrpt_reg_AraC-type_HTH"/>
</dbReference>
<evidence type="ECO:0000259" key="4">
    <source>
        <dbReference type="PROSITE" id="PS01124"/>
    </source>
</evidence>
<dbReference type="PANTHER" id="PTHR43280:SF32">
    <property type="entry name" value="TRANSCRIPTIONAL REGULATORY PROTEIN"/>
    <property type="match status" value="1"/>
</dbReference>
<dbReference type="Proteomes" id="UP000830401">
    <property type="component" value="Chromosome"/>
</dbReference>